<feature type="region of interest" description="Disordered" evidence="5">
    <location>
        <begin position="1"/>
        <end position="36"/>
    </location>
</feature>
<protein>
    <recommendedName>
        <fullName evidence="6">C2H2-type domain-containing protein</fullName>
    </recommendedName>
</protein>
<dbReference type="KEGG" id="psco:LY89DRAFT_243355"/>
<evidence type="ECO:0000256" key="1">
    <source>
        <dbReference type="ARBA" id="ARBA00022723"/>
    </source>
</evidence>
<dbReference type="SMART" id="SM00355">
    <property type="entry name" value="ZnF_C2H2"/>
    <property type="match status" value="4"/>
</dbReference>
<dbReference type="Gene3D" id="3.30.160.60">
    <property type="entry name" value="Classic Zinc Finger"/>
    <property type="match status" value="2"/>
</dbReference>
<dbReference type="InterPro" id="IPR013087">
    <property type="entry name" value="Znf_C2H2_type"/>
</dbReference>
<proteinExistence type="predicted"/>
<evidence type="ECO:0000313" key="8">
    <source>
        <dbReference type="Proteomes" id="UP000070700"/>
    </source>
</evidence>
<feature type="domain" description="C2H2-type" evidence="6">
    <location>
        <begin position="211"/>
        <end position="233"/>
    </location>
</feature>
<evidence type="ECO:0000256" key="2">
    <source>
        <dbReference type="ARBA" id="ARBA00022737"/>
    </source>
</evidence>
<dbReference type="OrthoDB" id="2687452at2759"/>
<dbReference type="PANTHER" id="PTHR24409">
    <property type="entry name" value="ZINC FINGER PROTEIN 142"/>
    <property type="match status" value="1"/>
</dbReference>
<accession>A0A194WUM9</accession>
<sequence length="395" mass="44898">MSNTQDSEFSASDRWMTASRRDAAEHLPSKFQPESVPVDSVIPNATRSHVPTCNEVGQAYWSLYPPLIDAHQPLSSPQSEFPFRAKSESRDLTQQNQSTLLDSSSHSVNPRASFSPPGLVPTSTSYQNKSLLNRQVPLDLNFVEQVQLRSVPGSPYDINYPYQYESTTPTSQSTAFAFEPDAGLMKVIDAFDVDDTIPLHAPELEAIHNTCHQCKKPFLNKARLDSHATRTKHLPYACRCGKIFSRFDVLGRHIDRFCPRELYPCPYCSKHSGFQAFHRPDHLTQHLQNDHNINWYVSESSEDPQECQISSNSTMTLACSYEGCEYHFEHPARRVFHARKDFTKHLRKEHDDSLFPCSATGCPKVRGNGYFRERDLIQHRRKEHGGPSQSGLENS</sequence>
<organism evidence="7 8">
    <name type="scientific">Mollisia scopiformis</name>
    <name type="common">Conifer needle endophyte fungus</name>
    <name type="synonym">Phialocephala scopiformis</name>
    <dbReference type="NCBI Taxonomy" id="149040"/>
    <lineage>
        <taxon>Eukaryota</taxon>
        <taxon>Fungi</taxon>
        <taxon>Dikarya</taxon>
        <taxon>Ascomycota</taxon>
        <taxon>Pezizomycotina</taxon>
        <taxon>Leotiomycetes</taxon>
        <taxon>Helotiales</taxon>
        <taxon>Mollisiaceae</taxon>
        <taxon>Mollisia</taxon>
    </lineage>
</organism>
<evidence type="ECO:0000313" key="7">
    <source>
        <dbReference type="EMBL" id="KUJ11374.1"/>
    </source>
</evidence>
<feature type="region of interest" description="Disordered" evidence="5">
    <location>
        <begin position="75"/>
        <end position="120"/>
    </location>
</feature>
<dbReference type="PROSITE" id="PS00028">
    <property type="entry name" value="ZINC_FINGER_C2H2_1"/>
    <property type="match status" value="1"/>
</dbReference>
<name>A0A194WUM9_MOLSC</name>
<dbReference type="EMBL" id="KQ947427">
    <property type="protein sequence ID" value="KUJ11374.1"/>
    <property type="molecule type" value="Genomic_DNA"/>
</dbReference>
<keyword evidence="8" id="KW-1185">Reference proteome</keyword>
<dbReference type="GeneID" id="28815865"/>
<keyword evidence="1" id="KW-0479">Metal-binding</keyword>
<dbReference type="InParanoid" id="A0A194WUM9"/>
<keyword evidence="2" id="KW-0677">Repeat</keyword>
<dbReference type="AlphaFoldDB" id="A0A194WUM9"/>
<evidence type="ECO:0000256" key="5">
    <source>
        <dbReference type="SAM" id="MobiDB-lite"/>
    </source>
</evidence>
<feature type="compositionally biased region" description="Polar residues" evidence="5">
    <location>
        <begin position="92"/>
        <end position="112"/>
    </location>
</feature>
<gene>
    <name evidence="7" type="ORF">LY89DRAFT_243355</name>
</gene>
<dbReference type="Proteomes" id="UP000070700">
    <property type="component" value="Unassembled WGS sequence"/>
</dbReference>
<feature type="compositionally biased region" description="Basic and acidic residues" evidence="5">
    <location>
        <begin position="19"/>
        <end position="28"/>
    </location>
</feature>
<dbReference type="GO" id="GO:0008270">
    <property type="term" value="F:zinc ion binding"/>
    <property type="evidence" value="ECO:0007669"/>
    <property type="project" value="UniProtKB-KW"/>
</dbReference>
<feature type="compositionally biased region" description="Polar residues" evidence="5">
    <location>
        <begin position="1"/>
        <end position="10"/>
    </location>
</feature>
<reference evidence="7 8" key="1">
    <citation type="submission" date="2015-10" db="EMBL/GenBank/DDBJ databases">
        <title>Full genome of DAOMC 229536 Phialocephala scopiformis, a fungal endophyte of spruce producing the potent anti-insectan compound rugulosin.</title>
        <authorList>
            <consortium name="DOE Joint Genome Institute"/>
            <person name="Walker A.K."/>
            <person name="Frasz S.L."/>
            <person name="Seifert K.A."/>
            <person name="Miller J.D."/>
            <person name="Mondo S.J."/>
            <person name="Labutti K."/>
            <person name="Lipzen A."/>
            <person name="Dockter R."/>
            <person name="Kennedy M."/>
            <person name="Grigoriev I.V."/>
            <person name="Spatafora J.W."/>
        </authorList>
    </citation>
    <scope>NUCLEOTIDE SEQUENCE [LARGE SCALE GENOMIC DNA]</scope>
    <source>
        <strain evidence="7 8">CBS 120377</strain>
    </source>
</reference>
<evidence type="ECO:0000256" key="3">
    <source>
        <dbReference type="ARBA" id="ARBA00022771"/>
    </source>
</evidence>
<keyword evidence="4" id="KW-0862">Zinc</keyword>
<dbReference type="RefSeq" id="XP_018065729.1">
    <property type="nucleotide sequence ID" value="XM_018206139.1"/>
</dbReference>
<evidence type="ECO:0000256" key="4">
    <source>
        <dbReference type="ARBA" id="ARBA00022833"/>
    </source>
</evidence>
<keyword evidence="3" id="KW-0863">Zinc-finger</keyword>
<evidence type="ECO:0000259" key="6">
    <source>
        <dbReference type="PROSITE" id="PS00028"/>
    </source>
</evidence>